<dbReference type="Gene3D" id="3.10.180.10">
    <property type="entry name" value="2,3-Dihydroxybiphenyl 1,2-Dioxygenase, domain 1"/>
    <property type="match status" value="1"/>
</dbReference>
<keyword evidence="3" id="KW-1185">Reference proteome</keyword>
<accession>A0A942Z2G6</accession>
<comment type="caution">
    <text evidence="2">The sequence shown here is derived from an EMBL/GenBank/DDBJ whole genome shotgun (WGS) entry which is preliminary data.</text>
</comment>
<proteinExistence type="predicted"/>
<dbReference type="PANTHER" id="PTHR46142">
    <property type="match status" value="1"/>
</dbReference>
<evidence type="ECO:0000313" key="3">
    <source>
        <dbReference type="Proteomes" id="UP000676456"/>
    </source>
</evidence>
<feature type="domain" description="VOC" evidence="1">
    <location>
        <begin position="6"/>
        <end position="125"/>
    </location>
</feature>
<dbReference type="AlphaFoldDB" id="A0A942Z2G6"/>
<dbReference type="InterPro" id="IPR037523">
    <property type="entry name" value="VOC_core"/>
</dbReference>
<dbReference type="RefSeq" id="WP_213096463.1">
    <property type="nucleotide sequence ID" value="NZ_JAGYPH010000001.1"/>
</dbReference>
<sequence>MIEMEGLHHISLSITKLEECKKFYGHILGLPELDRPNFDFHGAWYQIGHQQLHLIVHPKSNTIRKENNIDTKDGHIAIRIKDYDAALKCLQENRVPYKENKGSKSGFKQIFCMDPDYNLIELNVDQD</sequence>
<gene>
    <name evidence="2" type="ORF">KHA91_01570</name>
</gene>
<reference evidence="2 3" key="1">
    <citation type="submission" date="2021-05" db="EMBL/GenBank/DDBJ databases">
        <title>Novel Bacillus species.</title>
        <authorList>
            <person name="Liu G."/>
        </authorList>
    </citation>
    <scope>NUCLEOTIDE SEQUENCE [LARGE SCALE GENOMIC DNA]</scope>
    <source>
        <strain evidence="2 3">FJAT-49682</strain>
    </source>
</reference>
<dbReference type="Pfam" id="PF00903">
    <property type="entry name" value="Glyoxalase"/>
    <property type="match status" value="1"/>
</dbReference>
<dbReference type="Proteomes" id="UP000676456">
    <property type="component" value="Unassembled WGS sequence"/>
</dbReference>
<dbReference type="EMBL" id="JAGYPN010000001">
    <property type="protein sequence ID" value="MBS4221444.1"/>
    <property type="molecule type" value="Genomic_DNA"/>
</dbReference>
<dbReference type="SUPFAM" id="SSF54593">
    <property type="entry name" value="Glyoxalase/Bleomycin resistance protein/Dihydroxybiphenyl dioxygenase"/>
    <property type="match status" value="1"/>
</dbReference>
<protein>
    <submittedName>
        <fullName evidence="2">VOC family protein</fullName>
    </submittedName>
</protein>
<dbReference type="PROSITE" id="PS51819">
    <property type="entry name" value="VOC"/>
    <property type="match status" value="1"/>
</dbReference>
<evidence type="ECO:0000313" key="2">
    <source>
        <dbReference type="EMBL" id="MBS4221444.1"/>
    </source>
</evidence>
<organism evidence="2 3">
    <name type="scientific">Lederbergia citrea</name>
    <dbReference type="NCBI Taxonomy" id="2833581"/>
    <lineage>
        <taxon>Bacteria</taxon>
        <taxon>Bacillati</taxon>
        <taxon>Bacillota</taxon>
        <taxon>Bacilli</taxon>
        <taxon>Bacillales</taxon>
        <taxon>Bacillaceae</taxon>
        <taxon>Lederbergia</taxon>
    </lineage>
</organism>
<name>A0A942Z2G6_9BACI</name>
<evidence type="ECO:0000259" key="1">
    <source>
        <dbReference type="PROSITE" id="PS51819"/>
    </source>
</evidence>
<dbReference type="InterPro" id="IPR004360">
    <property type="entry name" value="Glyas_Fos-R_dOase_dom"/>
</dbReference>
<dbReference type="InterPro" id="IPR029068">
    <property type="entry name" value="Glyas_Bleomycin-R_OHBP_Dase"/>
</dbReference>
<dbReference type="PANTHER" id="PTHR46142:SF3">
    <property type="entry name" value="F18B13.24 PROTEIN"/>
    <property type="match status" value="1"/>
</dbReference>